<name>A0A556P8M7_9BACI</name>
<protein>
    <submittedName>
        <fullName evidence="2">DegV family protein</fullName>
    </submittedName>
</protein>
<dbReference type="Proteomes" id="UP000316425">
    <property type="component" value="Unassembled WGS sequence"/>
</dbReference>
<dbReference type="AlphaFoldDB" id="A0A556P8M7"/>
<dbReference type="OrthoDB" id="5429275at2"/>
<sequence>MKIQLITDGSADLPKGFAEKHNIIVVPLNIHFGESEIRTDELKIDEYYEKMRASDELPKTSAPSPAAFYEAYKQIDPNTPILTITLTEELSTTNQNAVIGKEMLLEEEPDRQIEVLNTRTASCGLALLLHEAIHSKVQDLRELFAYLKEKNEKVTTLFSLATVENVVKGGRLDRVRGAIAKTLNIKLLMRASEVGKIEVTEKIRGEKKALRRLVDQIGEYSSSLQGKTIALAHSNCEEKAKDVLKNIREKYAPKNELLVDMGPLIATYAGEGGIVISFFEE</sequence>
<reference evidence="2 3" key="1">
    <citation type="submission" date="2019-07" db="EMBL/GenBank/DDBJ databases">
        <title>Allobacillus sp. nov. SKP isolated from shrimp paste of Euphausiacea.</title>
        <authorList>
            <person name="Kanchanasin P."/>
            <person name="Tanasupawat S."/>
            <person name="Shi W."/>
            <person name="Wu L."/>
            <person name="Ma J."/>
        </authorList>
    </citation>
    <scope>NUCLEOTIDE SEQUENCE [LARGE SCALE GENOMIC DNA]</scope>
    <source>
        <strain evidence="2 3">SKP4-8</strain>
    </source>
</reference>
<gene>
    <name evidence="2" type="ORF">FPQ13_11800</name>
</gene>
<proteinExistence type="predicted"/>
<accession>A0A556P8M7</accession>
<evidence type="ECO:0000313" key="2">
    <source>
        <dbReference type="EMBL" id="TSJ60729.1"/>
    </source>
</evidence>
<dbReference type="Gene3D" id="3.30.1180.10">
    <property type="match status" value="1"/>
</dbReference>
<dbReference type="InterPro" id="IPR003797">
    <property type="entry name" value="DegV"/>
</dbReference>
<dbReference type="NCBIfam" id="TIGR00762">
    <property type="entry name" value="DegV"/>
    <property type="match status" value="1"/>
</dbReference>
<comment type="caution">
    <text evidence="2">The sequence shown here is derived from an EMBL/GenBank/DDBJ whole genome shotgun (WGS) entry which is preliminary data.</text>
</comment>
<dbReference type="PROSITE" id="PS51482">
    <property type="entry name" value="DEGV"/>
    <property type="match status" value="1"/>
</dbReference>
<dbReference type="SUPFAM" id="SSF82549">
    <property type="entry name" value="DAK1/DegV-like"/>
    <property type="match status" value="1"/>
</dbReference>
<dbReference type="InterPro" id="IPR043168">
    <property type="entry name" value="DegV_C"/>
</dbReference>
<dbReference type="RefSeq" id="WP_144089532.1">
    <property type="nucleotide sequence ID" value="NZ_VMHE01000031.1"/>
</dbReference>
<organism evidence="2 3">
    <name type="scientific">Allobacillus salarius</name>
    <dbReference type="NCBI Taxonomy" id="1955272"/>
    <lineage>
        <taxon>Bacteria</taxon>
        <taxon>Bacillati</taxon>
        <taxon>Bacillota</taxon>
        <taxon>Bacilli</taxon>
        <taxon>Bacillales</taxon>
        <taxon>Bacillaceae</taxon>
        <taxon>Allobacillus</taxon>
    </lineage>
</organism>
<evidence type="ECO:0000256" key="1">
    <source>
        <dbReference type="ARBA" id="ARBA00023121"/>
    </source>
</evidence>
<dbReference type="PANTHER" id="PTHR33434">
    <property type="entry name" value="DEGV DOMAIN-CONTAINING PROTEIN DR_1986-RELATED"/>
    <property type="match status" value="1"/>
</dbReference>
<keyword evidence="1" id="KW-0446">Lipid-binding</keyword>
<dbReference type="InterPro" id="IPR050270">
    <property type="entry name" value="DegV_domain_contain"/>
</dbReference>
<dbReference type="PANTHER" id="PTHR33434:SF2">
    <property type="entry name" value="FATTY ACID-BINDING PROTEIN TM_1468"/>
    <property type="match status" value="1"/>
</dbReference>
<dbReference type="Gene3D" id="3.40.50.10170">
    <property type="match status" value="1"/>
</dbReference>
<dbReference type="EMBL" id="VMHE01000031">
    <property type="protein sequence ID" value="TSJ60729.1"/>
    <property type="molecule type" value="Genomic_DNA"/>
</dbReference>
<dbReference type="Pfam" id="PF02645">
    <property type="entry name" value="DegV"/>
    <property type="match status" value="1"/>
</dbReference>
<dbReference type="GO" id="GO:0008289">
    <property type="term" value="F:lipid binding"/>
    <property type="evidence" value="ECO:0007669"/>
    <property type="project" value="UniProtKB-KW"/>
</dbReference>
<keyword evidence="3" id="KW-1185">Reference proteome</keyword>
<evidence type="ECO:0000313" key="3">
    <source>
        <dbReference type="Proteomes" id="UP000316425"/>
    </source>
</evidence>